<sequence length="272" mass="30413">MIRDIDYLQRLSKQIRKDILIMLHKAGSGHTGGSLSAVELLIALFWGKLRQDPKNPHWSERDRFVLSKGHAAPALYAILAHLGYFPKEELFHLRELGARLQGHPDCKFTPGIEVPTGSLGQGLSMANGMAIATRLDKLSTRVYVLLGDGEVQEGQVWEAAMSAAHYKLDNLCAILDNNGLQIDGWVKDVMQIEPLAAKWKAFGWTVIEIDGHDFKQIFEALDKAEKIKERPTIIIAHTIKGKGVSFFENQAKYHGVAPNTEELEMALKELEH</sequence>
<proteinExistence type="inferred from homology"/>
<reference evidence="5 6" key="1">
    <citation type="submission" date="2015-10" db="EMBL/GenBank/DDBJ databases">
        <title>Candidatus Desulfofervidus auxilii, a hydrogenotrophic sulfate-reducing bacterium involved in the thermophilic anaerobic oxidation of methane.</title>
        <authorList>
            <person name="Krukenberg V."/>
            <person name="Richter M."/>
            <person name="Wegener G."/>
        </authorList>
    </citation>
    <scope>NUCLEOTIDE SEQUENCE [LARGE SCALE GENOMIC DNA]</scope>
    <source>
        <strain evidence="5 6">HS1</strain>
    </source>
</reference>
<keyword evidence="6" id="KW-1185">Reference proteome</keyword>
<organism evidence="5 6">
    <name type="scientific">Desulfofervidus auxilii</name>
    <dbReference type="NCBI Taxonomy" id="1621989"/>
    <lineage>
        <taxon>Bacteria</taxon>
        <taxon>Pseudomonadati</taxon>
        <taxon>Thermodesulfobacteriota</taxon>
        <taxon>Candidatus Desulfofervidia</taxon>
        <taxon>Candidatus Desulfofervidales</taxon>
        <taxon>Candidatus Desulfofervidaceae</taxon>
        <taxon>Candidatus Desulfofervidus</taxon>
    </lineage>
</organism>
<comment type="cofactor">
    <cofactor evidence="1">
        <name>thiamine diphosphate</name>
        <dbReference type="ChEBI" id="CHEBI:58937"/>
    </cofactor>
</comment>
<dbReference type="SUPFAM" id="SSF52518">
    <property type="entry name" value="Thiamin diphosphate-binding fold (THDP-binding)"/>
    <property type="match status" value="1"/>
</dbReference>
<dbReference type="PANTHER" id="PTHR47514">
    <property type="entry name" value="TRANSKETOLASE N-TERMINAL SECTION-RELATED"/>
    <property type="match status" value="1"/>
</dbReference>
<dbReference type="InterPro" id="IPR029061">
    <property type="entry name" value="THDP-binding"/>
</dbReference>
<evidence type="ECO:0000256" key="1">
    <source>
        <dbReference type="ARBA" id="ARBA00001964"/>
    </source>
</evidence>
<dbReference type="InterPro" id="IPR005474">
    <property type="entry name" value="Transketolase_N"/>
</dbReference>
<dbReference type="Gene3D" id="3.40.50.970">
    <property type="match status" value="1"/>
</dbReference>
<dbReference type="Proteomes" id="UP000070560">
    <property type="component" value="Chromosome"/>
</dbReference>
<dbReference type="Pfam" id="PF00456">
    <property type="entry name" value="Transketolase_N"/>
    <property type="match status" value="1"/>
</dbReference>
<dbReference type="EMBL" id="CP013015">
    <property type="protein sequence ID" value="AMM39880.1"/>
    <property type="molecule type" value="Genomic_DNA"/>
</dbReference>
<dbReference type="PANTHER" id="PTHR47514:SF1">
    <property type="entry name" value="TRANSKETOLASE N-TERMINAL SECTION-RELATED"/>
    <property type="match status" value="1"/>
</dbReference>
<dbReference type="KEGG" id="daw:HS1_000073"/>
<evidence type="ECO:0000256" key="2">
    <source>
        <dbReference type="ARBA" id="ARBA00007131"/>
    </source>
</evidence>
<feature type="domain" description="Transketolase N-terminal" evidence="4">
    <location>
        <begin position="13"/>
        <end position="266"/>
    </location>
</feature>
<name>A0A7U4TH63_DESA2</name>
<protein>
    <submittedName>
        <fullName evidence="5">Thiamine pyrophosphate enzyme</fullName>
    </submittedName>
</protein>
<evidence type="ECO:0000259" key="4">
    <source>
        <dbReference type="Pfam" id="PF00456"/>
    </source>
</evidence>
<evidence type="ECO:0000313" key="6">
    <source>
        <dbReference type="Proteomes" id="UP000070560"/>
    </source>
</evidence>
<dbReference type="CDD" id="cd02012">
    <property type="entry name" value="TPP_TK"/>
    <property type="match status" value="1"/>
</dbReference>
<keyword evidence="3" id="KW-0786">Thiamine pyrophosphate</keyword>
<dbReference type="AlphaFoldDB" id="A0A7U4TH63"/>
<evidence type="ECO:0000256" key="3">
    <source>
        <dbReference type="ARBA" id="ARBA00023052"/>
    </source>
</evidence>
<accession>A0A7U4TH63</accession>
<comment type="similarity">
    <text evidence="2">Belongs to the transketolase family.</text>
</comment>
<gene>
    <name evidence="5" type="ORF">HS1_000073</name>
</gene>
<evidence type="ECO:0000313" key="5">
    <source>
        <dbReference type="EMBL" id="AMM39880.1"/>
    </source>
</evidence>